<dbReference type="AlphaFoldDB" id="A0A8B6D055"/>
<gene>
    <name evidence="1" type="ORF">MGAL_10B000027</name>
</gene>
<dbReference type="OrthoDB" id="366390at2759"/>
<accession>A0A8B6D055</accession>
<reference evidence="1" key="1">
    <citation type="submission" date="2018-11" db="EMBL/GenBank/DDBJ databases">
        <authorList>
            <person name="Alioto T."/>
            <person name="Alioto T."/>
        </authorList>
    </citation>
    <scope>NUCLEOTIDE SEQUENCE</scope>
</reference>
<organism evidence="1 2">
    <name type="scientific">Mytilus galloprovincialis</name>
    <name type="common">Mediterranean mussel</name>
    <dbReference type="NCBI Taxonomy" id="29158"/>
    <lineage>
        <taxon>Eukaryota</taxon>
        <taxon>Metazoa</taxon>
        <taxon>Spiralia</taxon>
        <taxon>Lophotrochozoa</taxon>
        <taxon>Mollusca</taxon>
        <taxon>Bivalvia</taxon>
        <taxon>Autobranchia</taxon>
        <taxon>Pteriomorphia</taxon>
        <taxon>Mytilida</taxon>
        <taxon>Mytiloidea</taxon>
        <taxon>Mytilidae</taxon>
        <taxon>Mytilinae</taxon>
        <taxon>Mytilus</taxon>
    </lineage>
</organism>
<keyword evidence="2" id="KW-1185">Reference proteome</keyword>
<dbReference type="EMBL" id="UYJE01002550">
    <property type="protein sequence ID" value="VDI11815.1"/>
    <property type="molecule type" value="Genomic_DNA"/>
</dbReference>
<name>A0A8B6D055_MYTGA</name>
<dbReference type="Proteomes" id="UP000596742">
    <property type="component" value="Unassembled WGS sequence"/>
</dbReference>
<sequence>MRASKKDGSRIRTESLQHQDIFNAVAEGCFMLAKILINHGFDINSISCYGESLLITLCRTSSCENEENLSFARFLLNEGSCVLSKDKFGRTALYYAERNGLQKITKEIKHSLQNSCIRKNIILNIEKRSVSFLQKGDQKKELS</sequence>
<comment type="caution">
    <text evidence="1">The sequence shown here is derived from an EMBL/GenBank/DDBJ whole genome shotgun (WGS) entry which is preliminary data.</text>
</comment>
<dbReference type="InterPro" id="IPR036770">
    <property type="entry name" value="Ankyrin_rpt-contain_sf"/>
</dbReference>
<protein>
    <submittedName>
        <fullName evidence="1">Uncharacterized protein</fullName>
    </submittedName>
</protein>
<dbReference type="SUPFAM" id="SSF48403">
    <property type="entry name" value="Ankyrin repeat"/>
    <property type="match status" value="1"/>
</dbReference>
<dbReference type="InterPro" id="IPR002110">
    <property type="entry name" value="Ankyrin_rpt"/>
</dbReference>
<evidence type="ECO:0000313" key="1">
    <source>
        <dbReference type="EMBL" id="VDI11815.1"/>
    </source>
</evidence>
<proteinExistence type="predicted"/>
<evidence type="ECO:0000313" key="2">
    <source>
        <dbReference type="Proteomes" id="UP000596742"/>
    </source>
</evidence>
<dbReference type="Gene3D" id="1.25.40.20">
    <property type="entry name" value="Ankyrin repeat-containing domain"/>
    <property type="match status" value="1"/>
</dbReference>
<dbReference type="Pfam" id="PF12796">
    <property type="entry name" value="Ank_2"/>
    <property type="match status" value="1"/>
</dbReference>